<keyword evidence="1" id="KW-0732">Signal</keyword>
<gene>
    <name evidence="2" type="ordered locus">Acid345_1111</name>
</gene>
<accession>Q1ISN6</accession>
<name>Q1ISN6_KORVE</name>
<feature type="chain" id="PRO_5004191226" description="Lipoprotein" evidence="1">
    <location>
        <begin position="22"/>
        <end position="484"/>
    </location>
</feature>
<proteinExistence type="predicted"/>
<dbReference type="HOGENOM" id="CLU_565770_0_0_0"/>
<dbReference type="Proteomes" id="UP000002432">
    <property type="component" value="Chromosome"/>
</dbReference>
<feature type="signal peptide" evidence="1">
    <location>
        <begin position="1"/>
        <end position="21"/>
    </location>
</feature>
<evidence type="ECO:0008006" key="4">
    <source>
        <dbReference type="Google" id="ProtNLM"/>
    </source>
</evidence>
<dbReference type="EMBL" id="CP000360">
    <property type="protein sequence ID" value="ABF40114.1"/>
    <property type="molecule type" value="Genomic_DNA"/>
</dbReference>
<evidence type="ECO:0000256" key="1">
    <source>
        <dbReference type="SAM" id="SignalP"/>
    </source>
</evidence>
<dbReference type="PROSITE" id="PS51257">
    <property type="entry name" value="PROKAR_LIPOPROTEIN"/>
    <property type="match status" value="1"/>
</dbReference>
<dbReference type="RefSeq" id="WP_011521916.1">
    <property type="nucleotide sequence ID" value="NC_008009.1"/>
</dbReference>
<evidence type="ECO:0000313" key="3">
    <source>
        <dbReference type="Proteomes" id="UP000002432"/>
    </source>
</evidence>
<evidence type="ECO:0000313" key="2">
    <source>
        <dbReference type="EMBL" id="ABF40114.1"/>
    </source>
</evidence>
<dbReference type="KEGG" id="aba:Acid345_1111"/>
<keyword evidence="3" id="KW-1185">Reference proteome</keyword>
<organism evidence="2 3">
    <name type="scientific">Koribacter versatilis (strain Ellin345)</name>
    <dbReference type="NCBI Taxonomy" id="204669"/>
    <lineage>
        <taxon>Bacteria</taxon>
        <taxon>Pseudomonadati</taxon>
        <taxon>Acidobacteriota</taxon>
        <taxon>Terriglobia</taxon>
        <taxon>Terriglobales</taxon>
        <taxon>Candidatus Korobacteraceae</taxon>
        <taxon>Candidatus Korobacter</taxon>
    </lineage>
</organism>
<dbReference type="AlphaFoldDB" id="Q1ISN6"/>
<dbReference type="eggNOG" id="ENOG502Z9R8">
    <property type="taxonomic scope" value="Bacteria"/>
</dbReference>
<reference evidence="2 3" key="1">
    <citation type="journal article" date="2009" name="Appl. Environ. Microbiol.">
        <title>Three genomes from the phylum Acidobacteria provide insight into the lifestyles of these microorganisms in soils.</title>
        <authorList>
            <person name="Ward N.L."/>
            <person name="Challacombe J.F."/>
            <person name="Janssen P.H."/>
            <person name="Henrissat B."/>
            <person name="Coutinho P.M."/>
            <person name="Wu M."/>
            <person name="Xie G."/>
            <person name="Haft D.H."/>
            <person name="Sait M."/>
            <person name="Badger J."/>
            <person name="Barabote R.D."/>
            <person name="Bradley B."/>
            <person name="Brettin T.S."/>
            <person name="Brinkac L.M."/>
            <person name="Bruce D."/>
            <person name="Creasy T."/>
            <person name="Daugherty S.C."/>
            <person name="Davidsen T.M."/>
            <person name="DeBoy R.T."/>
            <person name="Detter J.C."/>
            <person name="Dodson R.J."/>
            <person name="Durkin A.S."/>
            <person name="Ganapathy A."/>
            <person name="Gwinn-Giglio M."/>
            <person name="Han C.S."/>
            <person name="Khouri H."/>
            <person name="Kiss H."/>
            <person name="Kothari S.P."/>
            <person name="Madupu R."/>
            <person name="Nelson K.E."/>
            <person name="Nelson W.C."/>
            <person name="Paulsen I."/>
            <person name="Penn K."/>
            <person name="Ren Q."/>
            <person name="Rosovitz M.J."/>
            <person name="Selengut J.D."/>
            <person name="Shrivastava S."/>
            <person name="Sullivan S.A."/>
            <person name="Tapia R."/>
            <person name="Thompson L.S."/>
            <person name="Watkins K.L."/>
            <person name="Yang Q."/>
            <person name="Yu C."/>
            <person name="Zafar N."/>
            <person name="Zhou L."/>
            <person name="Kuske C.R."/>
        </authorList>
    </citation>
    <scope>NUCLEOTIDE SEQUENCE [LARGE SCALE GENOMIC DNA]</scope>
    <source>
        <strain evidence="2 3">Ellin345</strain>
    </source>
</reference>
<sequence>MTKSSRSLVVVFMLFVLVLLAGCGTSSSPDPAPTPLSAKNVNLIFVASEDLQHHGTQDINDDTANLTSQGLQRTLLLGTYLKQNVLGGKAVTAIYALEPMTHLQTTNKYPDMAPLMAVQQFAMLNQVSTSINGGAPVTGNSFPIFASYADSAALPNDVAQPVFSCPGCQGLDFTDQNGANEALVEALITAKSPGYFVFSAPWDTVSAMMSNINASEGFGLALPSSYGGPDHVYAISIAPSGTAALVGYNADLHPGTSYPALPAGKIASARCQGTYSVSAVGGAGGAVVPANTNVNETVYMIRHAEAHPAANWDDGNYVAAGQWRALDLPNALAGKIHPDQVIAIDPAIGIPGTPESITSSYIRPAMTVEPYAIANNLPYNLASSVAVFSQNAPQLATKASNYLFTNGTFSNHVLLVAWEHKHVPPTINALLYSYGVAQNAPLWNDEDYDSIWTVRLDAQGNLSIDNLACEGIDSTSLPATAPQF</sequence>
<dbReference type="OrthoDB" id="8448116at2"/>
<protein>
    <recommendedName>
        <fullName evidence="4">Lipoprotein</fullName>
    </recommendedName>
</protein>
<dbReference type="EnsemblBacteria" id="ABF40114">
    <property type="protein sequence ID" value="ABF40114"/>
    <property type="gene ID" value="Acid345_1111"/>
</dbReference>